<reference evidence="1 2" key="1">
    <citation type="journal article" date="2022" name="Genome Biol. Evol.">
        <title>The Spruce Budworm Genome: Reconstructing the Evolutionary History of Antifreeze Proteins.</title>
        <authorList>
            <person name="Beliveau C."/>
            <person name="Gagne P."/>
            <person name="Picq S."/>
            <person name="Vernygora O."/>
            <person name="Keeling C.I."/>
            <person name="Pinkney K."/>
            <person name="Doucet D."/>
            <person name="Wen F."/>
            <person name="Johnston J.S."/>
            <person name="Maaroufi H."/>
            <person name="Boyle B."/>
            <person name="Laroche J."/>
            <person name="Dewar K."/>
            <person name="Juretic N."/>
            <person name="Blackburn G."/>
            <person name="Nisole A."/>
            <person name="Brunet B."/>
            <person name="Brandao M."/>
            <person name="Lumley L."/>
            <person name="Duan J."/>
            <person name="Quan G."/>
            <person name="Lucarotti C.J."/>
            <person name="Roe A.D."/>
            <person name="Sperling F.A.H."/>
            <person name="Levesque R.C."/>
            <person name="Cusson M."/>
        </authorList>
    </citation>
    <scope>NUCLEOTIDE SEQUENCE [LARGE SCALE GENOMIC DNA]</scope>
    <source>
        <strain evidence="1">Glfc:IPQL:Cfum</strain>
    </source>
</reference>
<evidence type="ECO:0000313" key="1">
    <source>
        <dbReference type="EMBL" id="KAI8434882.1"/>
    </source>
</evidence>
<dbReference type="Proteomes" id="UP001064048">
    <property type="component" value="Chromosome 5"/>
</dbReference>
<name>A0ACC0KFI7_CHOFU</name>
<evidence type="ECO:0000313" key="2">
    <source>
        <dbReference type="Proteomes" id="UP001064048"/>
    </source>
</evidence>
<comment type="caution">
    <text evidence="1">The sequence shown here is derived from an EMBL/GenBank/DDBJ whole genome shotgun (WGS) entry which is preliminary data.</text>
</comment>
<proteinExistence type="predicted"/>
<gene>
    <name evidence="1" type="ORF">MSG28_003368</name>
</gene>
<protein>
    <submittedName>
        <fullName evidence="1">Uncharacterized protein</fullName>
    </submittedName>
</protein>
<accession>A0ACC0KFI7</accession>
<dbReference type="EMBL" id="CM046105">
    <property type="protein sequence ID" value="KAI8434882.1"/>
    <property type="molecule type" value="Genomic_DNA"/>
</dbReference>
<organism evidence="1 2">
    <name type="scientific">Choristoneura fumiferana</name>
    <name type="common">Spruce budworm moth</name>
    <name type="synonym">Archips fumiferana</name>
    <dbReference type="NCBI Taxonomy" id="7141"/>
    <lineage>
        <taxon>Eukaryota</taxon>
        <taxon>Metazoa</taxon>
        <taxon>Ecdysozoa</taxon>
        <taxon>Arthropoda</taxon>
        <taxon>Hexapoda</taxon>
        <taxon>Insecta</taxon>
        <taxon>Pterygota</taxon>
        <taxon>Neoptera</taxon>
        <taxon>Endopterygota</taxon>
        <taxon>Lepidoptera</taxon>
        <taxon>Glossata</taxon>
        <taxon>Ditrysia</taxon>
        <taxon>Tortricoidea</taxon>
        <taxon>Tortricidae</taxon>
        <taxon>Tortricinae</taxon>
        <taxon>Choristoneura</taxon>
    </lineage>
</organism>
<sequence>MSHPPRLPLPKTGDNEYVHIRSLVANIHKPKNVSRPPVGPVISVETESKLAVVRESPVSSDSDRSRAGSERSDVSAEEVTPGQRMKSNSIAALGATLVPPEPKRRRASFLHLHIGGVGEHAGPLSAGAHLSVPRFTVTAPPGEQRRVSHGFSAFHGFALRRHSNTVCVCLQSLHRSESMLSVACFKTLSQLANSENSAELQQYLASNSNINLDDKDEYNMENFGNFYAVMSIPNNGTTALMCAAEHGRTAAVRVLLASGADACSVDNDGWTPLAFAARGGHAAVVRELLDAGARVDARDCILVLLVTVPTQLLCSQGGWSPLMWASYKGHEEIVGILLENGADVHAHGNYNIKYVARQNLKPRLDQQEKSYKLYCKTAKKAKEYEMQ</sequence>
<keyword evidence="2" id="KW-1185">Reference proteome</keyword>